<dbReference type="RefSeq" id="WP_058248272.1">
    <property type="nucleotide sequence ID" value="NZ_CYSE01000005.1"/>
</dbReference>
<dbReference type="EMBL" id="CYSE01000005">
    <property type="protein sequence ID" value="CUH80054.1"/>
    <property type="molecule type" value="Genomic_DNA"/>
</dbReference>
<protein>
    <recommendedName>
        <fullName evidence="3">DUF3445 domain-containing protein</fullName>
    </recommendedName>
</protein>
<gene>
    <name evidence="1" type="ORF">TRN7648_02773</name>
</gene>
<evidence type="ECO:0000313" key="1">
    <source>
        <dbReference type="EMBL" id="CUH80054.1"/>
    </source>
</evidence>
<dbReference type="InterPro" id="IPR021848">
    <property type="entry name" value="HODM_asu-like"/>
</dbReference>
<dbReference type="Pfam" id="PF11927">
    <property type="entry name" value="HODM_asu-like"/>
    <property type="match status" value="1"/>
</dbReference>
<dbReference type="OrthoDB" id="5242510at2"/>
<evidence type="ECO:0000313" key="2">
    <source>
        <dbReference type="Proteomes" id="UP000054935"/>
    </source>
</evidence>
<accession>A0A0P1GVZ3</accession>
<evidence type="ECO:0008006" key="3">
    <source>
        <dbReference type="Google" id="ProtNLM"/>
    </source>
</evidence>
<organism evidence="1 2">
    <name type="scientific">Tropicibacter naphthalenivorans</name>
    <dbReference type="NCBI Taxonomy" id="441103"/>
    <lineage>
        <taxon>Bacteria</taxon>
        <taxon>Pseudomonadati</taxon>
        <taxon>Pseudomonadota</taxon>
        <taxon>Alphaproteobacteria</taxon>
        <taxon>Rhodobacterales</taxon>
        <taxon>Roseobacteraceae</taxon>
        <taxon>Tropicibacter</taxon>
    </lineage>
</organism>
<keyword evidence="2" id="KW-1185">Reference proteome</keyword>
<sequence>MILQSRIPYDISPRALPGIQPLPLAEWLIVDDAYAAQMAERERLLRDAREAVLAMTEGAVPAAQELLNVVQETLPAGFDRHGTRIRRPDGAVIDVDETDPLGTLGRLVQEDFCLLEKHGDAHVLTAAVLCFPANWMLSEKLKRPLIGIHTPVAEYDEMLAKRVQRLFDGVQVGRPLWRFNALYYDDPNLHQPRAEHDERAPIDPATAPFLRSERQTMLRLPETRAVVFGIHTFVTLRR</sequence>
<dbReference type="Proteomes" id="UP000054935">
    <property type="component" value="Unassembled WGS sequence"/>
</dbReference>
<dbReference type="AlphaFoldDB" id="A0A0P1GVZ3"/>
<name>A0A0P1GVZ3_9RHOB</name>
<dbReference type="STRING" id="441103.TRN7648_02773"/>
<reference evidence="1 2" key="1">
    <citation type="submission" date="2015-09" db="EMBL/GenBank/DDBJ databases">
        <authorList>
            <consortium name="Swine Surveillance"/>
        </authorList>
    </citation>
    <scope>NUCLEOTIDE SEQUENCE [LARGE SCALE GENOMIC DNA]</scope>
    <source>
        <strain evidence="1 2">CECT 7648</strain>
    </source>
</reference>
<proteinExistence type="predicted"/>